<evidence type="ECO:0008006" key="3">
    <source>
        <dbReference type="Google" id="ProtNLM"/>
    </source>
</evidence>
<dbReference type="InterPro" id="IPR008930">
    <property type="entry name" value="Terpenoid_cyclase/PrenylTrfase"/>
</dbReference>
<dbReference type="RefSeq" id="WP_397067375.1">
    <property type="nucleotide sequence ID" value="NZ_JBIRYL010000032.1"/>
</dbReference>
<dbReference type="SUPFAM" id="SSF48239">
    <property type="entry name" value="Terpenoid cyclases/Protein prenyltransferases"/>
    <property type="match status" value="1"/>
</dbReference>
<protein>
    <recommendedName>
        <fullName evidence="3">Prenyltransferase</fullName>
    </recommendedName>
</protein>
<keyword evidence="2" id="KW-1185">Reference proteome</keyword>
<sequence length="285" mass="30813">MSIDLEAARRFIESGARVLERHRLAAFLDDGPEGPVLTALAAYQNEDGGFGHALEPDVRCPGSQPAAALAALDVLTGINASHNTPMVTAVADWIATIAHPDGGIPTVLPSADGHPRAPWMTPSPEAGFLTYALAARMWQLGVRTAWLDTATTWCWNQIEAIDRPVGYTVEFALRFLDAVPDPARAAAAVERLRPAIRADGTVPVEGGIDNEHIRPLALSPRPTAPSRALFDDTTITAELDRLERGQLDDGGWDFHFLHYSPGQTVEWRGLTTLAALRTLRAHGRI</sequence>
<dbReference type="Proteomes" id="UP001611494">
    <property type="component" value="Unassembled WGS sequence"/>
</dbReference>
<reference evidence="1 2" key="1">
    <citation type="submission" date="2024-10" db="EMBL/GenBank/DDBJ databases">
        <title>The Natural Products Discovery Center: Release of the First 8490 Sequenced Strains for Exploring Actinobacteria Biosynthetic Diversity.</title>
        <authorList>
            <person name="Kalkreuter E."/>
            <person name="Kautsar S.A."/>
            <person name="Yang D."/>
            <person name="Bader C.D."/>
            <person name="Teijaro C.N."/>
            <person name="Fluegel L."/>
            <person name="Davis C.M."/>
            <person name="Simpson J.R."/>
            <person name="Lauterbach L."/>
            <person name="Steele A.D."/>
            <person name="Gui C."/>
            <person name="Meng S."/>
            <person name="Li G."/>
            <person name="Viehrig K."/>
            <person name="Ye F."/>
            <person name="Su P."/>
            <person name="Kiefer A.F."/>
            <person name="Nichols A."/>
            <person name="Cepeda A.J."/>
            <person name="Yan W."/>
            <person name="Fan B."/>
            <person name="Jiang Y."/>
            <person name="Adhikari A."/>
            <person name="Zheng C.-J."/>
            <person name="Schuster L."/>
            <person name="Cowan T.M."/>
            <person name="Smanski M.J."/>
            <person name="Chevrette M.G."/>
            <person name="De Carvalho L.P.S."/>
            <person name="Shen B."/>
        </authorList>
    </citation>
    <scope>NUCLEOTIDE SEQUENCE [LARGE SCALE GENOMIC DNA]</scope>
    <source>
        <strain evidence="1 2">NPDC019377</strain>
    </source>
</reference>
<gene>
    <name evidence="1" type="ORF">ACH49Z_32355</name>
</gene>
<evidence type="ECO:0000313" key="1">
    <source>
        <dbReference type="EMBL" id="MFI2234551.1"/>
    </source>
</evidence>
<proteinExistence type="predicted"/>
<name>A0ABW7W716_9NOCA</name>
<comment type="caution">
    <text evidence="1">The sequence shown here is derived from an EMBL/GenBank/DDBJ whole genome shotgun (WGS) entry which is preliminary data.</text>
</comment>
<dbReference type="EMBL" id="JBIRYL010000032">
    <property type="protein sequence ID" value="MFI2234551.1"/>
    <property type="molecule type" value="Genomic_DNA"/>
</dbReference>
<accession>A0ABW7W716</accession>
<evidence type="ECO:0000313" key="2">
    <source>
        <dbReference type="Proteomes" id="UP001611494"/>
    </source>
</evidence>
<organism evidence="1 2">
    <name type="scientific">Nocardia testacea</name>
    <dbReference type="NCBI Taxonomy" id="248551"/>
    <lineage>
        <taxon>Bacteria</taxon>
        <taxon>Bacillati</taxon>
        <taxon>Actinomycetota</taxon>
        <taxon>Actinomycetes</taxon>
        <taxon>Mycobacteriales</taxon>
        <taxon>Nocardiaceae</taxon>
        <taxon>Nocardia</taxon>
    </lineage>
</organism>